<dbReference type="PANTHER" id="PTHR21503">
    <property type="entry name" value="F-BOX-CONTAINING HYPOTHETICAL PROTEIN C.ELEGANS"/>
    <property type="match status" value="1"/>
</dbReference>
<evidence type="ECO:0000256" key="1">
    <source>
        <dbReference type="SAM" id="SignalP"/>
    </source>
</evidence>
<sequence>MASFKLMKLPLLIQRLVIILLEIDQAIALTTTCKRFRNMFKLAKVEVDSVEFFLDTEYHVTVSCGEESLRMSLCEGLDANIIEMKNGDDISETTIYWKCESTESQLGVLEELCDYLTSLLKIKSFDICFRNITNLQTLFLWKLAPKLNMISFVFFNVSAEDLTFVLENVSCKHLRLNAETSLRKYSKPIKFEKVYISNSSFIDWENFTLHPDTKEFTAYLGNGNETMINSVFKSWLNGNNVNLEQLHFRTTSFPGMNVEMVKDGITKVSNPLISQNWIDEHVVGGSHDFCEEISRPSDGRRAILALHSLKAELYVFPAQ</sequence>
<keyword evidence="1" id="KW-0732">Signal</keyword>
<accession>G0NKR2</accession>
<dbReference type="AlphaFoldDB" id="G0NKR2"/>
<reference evidence="4" key="1">
    <citation type="submission" date="2011-07" db="EMBL/GenBank/DDBJ databases">
        <authorList>
            <consortium name="Caenorhabditis brenneri Sequencing and Analysis Consortium"/>
            <person name="Wilson R.K."/>
        </authorList>
    </citation>
    <scope>NUCLEOTIDE SEQUENCE [LARGE SCALE GENOMIC DNA]</scope>
    <source>
        <strain evidence="4">PB2801</strain>
    </source>
</reference>
<feature type="chain" id="PRO_5003405005" description="F-box domain-containing protein" evidence="1">
    <location>
        <begin position="29"/>
        <end position="319"/>
    </location>
</feature>
<dbReference type="EMBL" id="GL379902">
    <property type="protein sequence ID" value="EGT33079.1"/>
    <property type="molecule type" value="Genomic_DNA"/>
</dbReference>
<dbReference type="PANTHER" id="PTHR21503:SF8">
    <property type="entry name" value="F-BOX ASSOCIATED DOMAIN-CONTAINING PROTEIN-RELATED"/>
    <property type="match status" value="1"/>
</dbReference>
<proteinExistence type="predicted"/>
<evidence type="ECO:0000313" key="4">
    <source>
        <dbReference type="Proteomes" id="UP000008068"/>
    </source>
</evidence>
<dbReference type="InterPro" id="IPR001810">
    <property type="entry name" value="F-box_dom"/>
</dbReference>
<name>G0NKR2_CAEBE</name>
<dbReference type="Proteomes" id="UP000008068">
    <property type="component" value="Unassembled WGS sequence"/>
</dbReference>
<protein>
    <recommendedName>
        <fullName evidence="2">F-box domain-containing protein</fullName>
    </recommendedName>
</protein>
<evidence type="ECO:0000259" key="2">
    <source>
        <dbReference type="PROSITE" id="PS50181"/>
    </source>
</evidence>
<keyword evidence="4" id="KW-1185">Reference proteome</keyword>
<evidence type="ECO:0000313" key="3">
    <source>
        <dbReference type="EMBL" id="EGT33079.1"/>
    </source>
</evidence>
<gene>
    <name evidence="3" type="ORF">CAEBREN_23942</name>
</gene>
<dbReference type="HOGENOM" id="CLU_872180_0_0_1"/>
<feature type="signal peptide" evidence="1">
    <location>
        <begin position="1"/>
        <end position="28"/>
    </location>
</feature>
<organism evidence="4">
    <name type="scientific">Caenorhabditis brenneri</name>
    <name type="common">Nematode worm</name>
    <dbReference type="NCBI Taxonomy" id="135651"/>
    <lineage>
        <taxon>Eukaryota</taxon>
        <taxon>Metazoa</taxon>
        <taxon>Ecdysozoa</taxon>
        <taxon>Nematoda</taxon>
        <taxon>Chromadorea</taxon>
        <taxon>Rhabditida</taxon>
        <taxon>Rhabditina</taxon>
        <taxon>Rhabditomorpha</taxon>
        <taxon>Rhabditoidea</taxon>
        <taxon>Rhabditidae</taxon>
        <taxon>Peloderinae</taxon>
        <taxon>Caenorhabditis</taxon>
    </lineage>
</organism>
<dbReference type="PROSITE" id="PS50181">
    <property type="entry name" value="FBOX"/>
    <property type="match status" value="1"/>
</dbReference>
<dbReference type="InParanoid" id="G0NKR2"/>
<feature type="domain" description="F-box" evidence="2">
    <location>
        <begin position="3"/>
        <end position="41"/>
    </location>
</feature>